<comment type="caution">
    <text evidence="6">The sequence shown here is derived from an EMBL/GenBank/DDBJ whole genome shotgun (WGS) entry which is preliminary data.</text>
</comment>
<evidence type="ECO:0000256" key="2">
    <source>
        <dbReference type="ARBA" id="ARBA00022737"/>
    </source>
</evidence>
<dbReference type="InterPro" id="IPR011004">
    <property type="entry name" value="Trimer_LpxA-like_sf"/>
</dbReference>
<dbReference type="InterPro" id="IPR001451">
    <property type="entry name" value="Hexapep"/>
</dbReference>
<dbReference type="InterPro" id="IPR018357">
    <property type="entry name" value="Hexapep_transf_CS"/>
</dbReference>
<accession>A0A0A0BZY1</accession>
<dbReference type="PROSITE" id="PS00101">
    <property type="entry name" value="HEXAPEP_TRANSFERASES"/>
    <property type="match status" value="1"/>
</dbReference>
<evidence type="ECO:0000256" key="1">
    <source>
        <dbReference type="ARBA" id="ARBA00022679"/>
    </source>
</evidence>
<feature type="binding site" evidence="4">
    <location>
        <position position="77"/>
    </location>
    <ligand>
        <name>substrate</name>
    </ligand>
</feature>
<gene>
    <name evidence="6" type="ORF">N869_13545</name>
</gene>
<evidence type="ECO:0000256" key="3">
    <source>
        <dbReference type="PIRSR" id="PIRSR620019-1"/>
    </source>
</evidence>
<reference evidence="6 7" key="1">
    <citation type="submission" date="2013-08" db="EMBL/GenBank/DDBJ databases">
        <title>Genome sequencing of Cellulomonas bogoriensis 69B4.</title>
        <authorList>
            <person name="Chen F."/>
            <person name="Li Y."/>
            <person name="Wang G."/>
        </authorList>
    </citation>
    <scope>NUCLEOTIDE SEQUENCE [LARGE SCALE GENOMIC DNA]</scope>
    <source>
        <strain evidence="6 7">69B4</strain>
    </source>
</reference>
<dbReference type="Gene3D" id="3.40.50.20">
    <property type="match status" value="1"/>
</dbReference>
<sequence>MTDGVVIVGCGGFGRGVLAIMRDANRCGQHWTVEGFVDDGPAPVDVERVQRLGARILGTVDVLAARTEPTTAVLALGSPAARRAVEARLTGAPVTWAVVVHPDSTVSEDVELGPGTVVTAGGRVNTNTTVGRHVQVGQNVSVGHDCVLGDYVRLNPLSCISGAVTLGEGVEVGAGATILPRLSVGDGAFVGAGAVVTKDVPPGVVVKGVPGRWAAA</sequence>
<name>A0A0A0BZY1_9CELL</name>
<dbReference type="SUPFAM" id="SSF51161">
    <property type="entry name" value="Trimeric LpxA-like enzymes"/>
    <property type="match status" value="1"/>
</dbReference>
<feature type="active site" description="Proton acceptor" evidence="3">
    <location>
        <position position="144"/>
    </location>
</feature>
<dbReference type="PANTHER" id="PTHR43300:SF7">
    <property type="entry name" value="UDP-N-ACETYLBACILLOSAMINE N-ACETYLTRANSFERASE"/>
    <property type="match status" value="1"/>
</dbReference>
<evidence type="ECO:0000313" key="7">
    <source>
        <dbReference type="Proteomes" id="UP000054314"/>
    </source>
</evidence>
<keyword evidence="7" id="KW-1185">Reference proteome</keyword>
<keyword evidence="2" id="KW-0677">Repeat</keyword>
<dbReference type="GO" id="GO:0016740">
    <property type="term" value="F:transferase activity"/>
    <property type="evidence" value="ECO:0007669"/>
    <property type="project" value="UniProtKB-KW"/>
</dbReference>
<dbReference type="AlphaFoldDB" id="A0A0A0BZY1"/>
<dbReference type="NCBIfam" id="TIGR03570">
    <property type="entry name" value="NeuD_NnaD"/>
    <property type="match status" value="1"/>
</dbReference>
<dbReference type="CDD" id="cd03360">
    <property type="entry name" value="LbH_AT_putative"/>
    <property type="match status" value="1"/>
</dbReference>
<dbReference type="Pfam" id="PF17836">
    <property type="entry name" value="PglD_N"/>
    <property type="match status" value="1"/>
</dbReference>
<evidence type="ECO:0000256" key="4">
    <source>
        <dbReference type="PIRSR" id="PIRSR620019-2"/>
    </source>
</evidence>
<protein>
    <submittedName>
        <fullName evidence="6">Sugar acetyltransferase</fullName>
    </submittedName>
</protein>
<evidence type="ECO:0000313" key="6">
    <source>
        <dbReference type="EMBL" id="KGM13506.1"/>
    </source>
</evidence>
<dbReference type="Proteomes" id="UP000054314">
    <property type="component" value="Unassembled WGS sequence"/>
</dbReference>
<dbReference type="InterPro" id="IPR020019">
    <property type="entry name" value="AcTrfase_PglD-like"/>
</dbReference>
<dbReference type="OrthoDB" id="708224at2"/>
<dbReference type="PANTHER" id="PTHR43300">
    <property type="entry name" value="ACETYLTRANSFERASE"/>
    <property type="match status" value="1"/>
</dbReference>
<dbReference type="RefSeq" id="WP_035059052.1">
    <property type="nucleotide sequence ID" value="NZ_AXCZ01000039.1"/>
</dbReference>
<dbReference type="EMBL" id="AXCZ01000039">
    <property type="protein sequence ID" value="KGM13506.1"/>
    <property type="molecule type" value="Genomic_DNA"/>
</dbReference>
<feature type="site" description="Increases basicity of active site His" evidence="3">
    <location>
        <position position="145"/>
    </location>
</feature>
<feature type="domain" description="PglD N-terminal" evidence="5">
    <location>
        <begin position="5"/>
        <end position="85"/>
    </location>
</feature>
<organism evidence="6 7">
    <name type="scientific">Cellulomonas bogoriensis 69B4 = DSM 16987</name>
    <dbReference type="NCBI Taxonomy" id="1386082"/>
    <lineage>
        <taxon>Bacteria</taxon>
        <taxon>Bacillati</taxon>
        <taxon>Actinomycetota</taxon>
        <taxon>Actinomycetes</taxon>
        <taxon>Micrococcales</taxon>
        <taxon>Cellulomonadaceae</taxon>
        <taxon>Cellulomonas</taxon>
    </lineage>
</organism>
<dbReference type="Gene3D" id="2.160.10.10">
    <property type="entry name" value="Hexapeptide repeat proteins"/>
    <property type="match status" value="1"/>
</dbReference>
<dbReference type="InterPro" id="IPR041561">
    <property type="entry name" value="PglD_N"/>
</dbReference>
<evidence type="ECO:0000259" key="5">
    <source>
        <dbReference type="Pfam" id="PF17836"/>
    </source>
</evidence>
<keyword evidence="1 6" id="KW-0808">Transferase</keyword>
<proteinExistence type="predicted"/>
<dbReference type="InterPro" id="IPR050179">
    <property type="entry name" value="Trans_hexapeptide_repeat"/>
</dbReference>
<dbReference type="Pfam" id="PF00132">
    <property type="entry name" value="Hexapep"/>
    <property type="match status" value="1"/>
</dbReference>